<dbReference type="KEGG" id="nga:Ngar_c09130"/>
<dbReference type="AlphaFoldDB" id="K0IDR1"/>
<protein>
    <recommendedName>
        <fullName evidence="4">Membrane-bound metal-dependent hydrolase</fullName>
    </recommendedName>
</protein>
<dbReference type="RefSeq" id="WP_015018400.1">
    <property type="nucleotide sequence ID" value="NC_018719.1"/>
</dbReference>
<feature type="transmembrane region" description="Helical" evidence="1">
    <location>
        <begin position="86"/>
        <end position="109"/>
    </location>
</feature>
<sequence length="236" mass="25891">MYLVGHAIVGFLIAYTISKKFKVGGISFALVMLIACLPDIDIIFQSLGIMSHKTYTHSLILSATIVPSIIFAIARWKKVSAVTAFVYSLAYVQHIIMGDIAVGSINILYPFGEMVVGSGIGYGTLAHQTIESLLLAAAAAVVLNRTFKKEQPDTVVLLRYNNIDKVSYLLLIGSLTVSFAYLLYGVKILPRLFIETDLELAVFIILHLSTMAWMSFTMLVARQSAILGSLKSTRSY</sequence>
<feature type="transmembrane region" description="Helical" evidence="1">
    <location>
        <begin position="168"/>
        <end position="188"/>
    </location>
</feature>
<evidence type="ECO:0000313" key="2">
    <source>
        <dbReference type="EMBL" id="AFU57855.1"/>
    </source>
</evidence>
<evidence type="ECO:0000313" key="3">
    <source>
        <dbReference type="Proteomes" id="UP000008037"/>
    </source>
</evidence>
<dbReference type="Proteomes" id="UP000008037">
    <property type="component" value="Chromosome"/>
</dbReference>
<organism evidence="2 3">
    <name type="scientific">Nitrososphaera gargensis (strain Ga9.2)</name>
    <dbReference type="NCBI Taxonomy" id="1237085"/>
    <lineage>
        <taxon>Archaea</taxon>
        <taxon>Nitrososphaerota</taxon>
        <taxon>Nitrososphaeria</taxon>
        <taxon>Nitrososphaerales</taxon>
        <taxon>Nitrososphaeraceae</taxon>
        <taxon>Nitrososphaera</taxon>
    </lineage>
</organism>
<gene>
    <name evidence="2" type="ordered locus">Ngar_c09130</name>
</gene>
<feature type="transmembrane region" description="Helical" evidence="1">
    <location>
        <begin position="55"/>
        <end position="74"/>
    </location>
</feature>
<keyword evidence="3" id="KW-1185">Reference proteome</keyword>
<keyword evidence="1" id="KW-1133">Transmembrane helix</keyword>
<feature type="transmembrane region" description="Helical" evidence="1">
    <location>
        <begin position="129"/>
        <end position="147"/>
    </location>
</feature>
<dbReference type="Pfam" id="PF04307">
    <property type="entry name" value="YdjM"/>
    <property type="match status" value="1"/>
</dbReference>
<feature type="transmembrane region" description="Helical" evidence="1">
    <location>
        <begin position="200"/>
        <end position="221"/>
    </location>
</feature>
<accession>K0IDR1</accession>
<dbReference type="BioCyc" id="CNIT1237085:G1324-911-MONOMER"/>
<dbReference type="STRING" id="1237085.Ngar_c09130"/>
<dbReference type="OrthoDB" id="385093at2157"/>
<feature type="transmembrane region" description="Helical" evidence="1">
    <location>
        <begin position="28"/>
        <end position="49"/>
    </location>
</feature>
<reference evidence="2 3" key="1">
    <citation type="journal article" date="2012" name="Environ. Microbiol.">
        <title>The genome of the ammonia-oxidizing Candidatus Nitrososphaera gargensis: insights into metabolic versatility and environmental adaptations.</title>
        <authorList>
            <person name="Spang A."/>
            <person name="Poehlein A."/>
            <person name="Offre P."/>
            <person name="Zumbragel S."/>
            <person name="Haider S."/>
            <person name="Rychlik N."/>
            <person name="Nowka B."/>
            <person name="Schmeisser C."/>
            <person name="Lebedeva E.V."/>
            <person name="Rattei T."/>
            <person name="Bohm C."/>
            <person name="Schmid M."/>
            <person name="Galushko A."/>
            <person name="Hatzenpichler R."/>
            <person name="Weinmaier T."/>
            <person name="Daniel R."/>
            <person name="Schleper C."/>
            <person name="Spieck E."/>
            <person name="Streit W."/>
            <person name="Wagner M."/>
        </authorList>
    </citation>
    <scope>NUCLEOTIDE SEQUENCE [LARGE SCALE GENOMIC DNA]</scope>
    <source>
        <strain evidence="3">Ga9.2</strain>
    </source>
</reference>
<evidence type="ECO:0008006" key="4">
    <source>
        <dbReference type="Google" id="ProtNLM"/>
    </source>
</evidence>
<keyword evidence="1" id="KW-0472">Membrane</keyword>
<proteinExistence type="predicted"/>
<dbReference type="GeneID" id="13795308"/>
<dbReference type="EMBL" id="CP002408">
    <property type="protein sequence ID" value="AFU57855.1"/>
    <property type="molecule type" value="Genomic_DNA"/>
</dbReference>
<dbReference type="InParanoid" id="K0IDR1"/>
<name>K0IDR1_NITGG</name>
<keyword evidence="1" id="KW-0812">Transmembrane</keyword>
<evidence type="ECO:0000256" key="1">
    <source>
        <dbReference type="SAM" id="Phobius"/>
    </source>
</evidence>
<dbReference type="InterPro" id="IPR007404">
    <property type="entry name" value="YdjM-like"/>
</dbReference>
<dbReference type="HOGENOM" id="CLU_1076056_0_0_2"/>